<evidence type="ECO:0000313" key="2">
    <source>
        <dbReference type="Proteomes" id="UP000729402"/>
    </source>
</evidence>
<dbReference type="OrthoDB" id="1911504at2759"/>
<organism evidence="1 2">
    <name type="scientific">Zizania palustris</name>
    <name type="common">Northern wild rice</name>
    <dbReference type="NCBI Taxonomy" id="103762"/>
    <lineage>
        <taxon>Eukaryota</taxon>
        <taxon>Viridiplantae</taxon>
        <taxon>Streptophyta</taxon>
        <taxon>Embryophyta</taxon>
        <taxon>Tracheophyta</taxon>
        <taxon>Spermatophyta</taxon>
        <taxon>Magnoliopsida</taxon>
        <taxon>Liliopsida</taxon>
        <taxon>Poales</taxon>
        <taxon>Poaceae</taxon>
        <taxon>BOP clade</taxon>
        <taxon>Oryzoideae</taxon>
        <taxon>Oryzeae</taxon>
        <taxon>Zizaniinae</taxon>
        <taxon>Zizania</taxon>
    </lineage>
</organism>
<accession>A0A8J5RY32</accession>
<dbReference type="Proteomes" id="UP000729402">
    <property type="component" value="Unassembled WGS sequence"/>
</dbReference>
<comment type="caution">
    <text evidence="1">The sequence shown here is derived from an EMBL/GenBank/DDBJ whole genome shotgun (WGS) entry which is preliminary data.</text>
</comment>
<reference evidence="1" key="1">
    <citation type="journal article" date="2021" name="bioRxiv">
        <title>Whole Genome Assembly and Annotation of Northern Wild Rice, Zizania palustris L., Supports a Whole Genome Duplication in the Zizania Genus.</title>
        <authorList>
            <person name="Haas M."/>
            <person name="Kono T."/>
            <person name="Macchietto M."/>
            <person name="Millas R."/>
            <person name="McGilp L."/>
            <person name="Shao M."/>
            <person name="Duquette J."/>
            <person name="Hirsch C.N."/>
            <person name="Kimball J."/>
        </authorList>
    </citation>
    <scope>NUCLEOTIDE SEQUENCE</scope>
    <source>
        <tissue evidence="1">Fresh leaf tissue</tissue>
    </source>
</reference>
<keyword evidence="2" id="KW-1185">Reference proteome</keyword>
<dbReference type="AlphaFoldDB" id="A0A8J5RY32"/>
<evidence type="ECO:0000313" key="1">
    <source>
        <dbReference type="EMBL" id="KAG8056512.1"/>
    </source>
</evidence>
<dbReference type="EMBL" id="JAAALK010000287">
    <property type="protein sequence ID" value="KAG8056512.1"/>
    <property type="molecule type" value="Genomic_DNA"/>
</dbReference>
<sequence length="137" mass="15271">MPDHRPKQSSDSISSLVAKRARNPFVPAFPTYKDAPDLSPKIRFMCEILVSLALDVDAALDDADVRVTSSDVEEVLRFSYAQPLAAVAFFRWVGIKLWSCMVVNGLAPLEERGNLLVSKLKEERLPEACKYAEAMID</sequence>
<protein>
    <submittedName>
        <fullName evidence="1">Uncharacterized protein</fullName>
    </submittedName>
</protein>
<name>A0A8J5RY32_ZIZPA</name>
<reference evidence="1" key="2">
    <citation type="submission" date="2021-02" db="EMBL/GenBank/DDBJ databases">
        <authorList>
            <person name="Kimball J.A."/>
            <person name="Haas M.W."/>
            <person name="Macchietto M."/>
            <person name="Kono T."/>
            <person name="Duquette J."/>
            <person name="Shao M."/>
        </authorList>
    </citation>
    <scope>NUCLEOTIDE SEQUENCE</scope>
    <source>
        <tissue evidence="1">Fresh leaf tissue</tissue>
    </source>
</reference>
<gene>
    <name evidence="1" type="ORF">GUJ93_ZPchr0002g24314</name>
</gene>
<proteinExistence type="predicted"/>